<accession>A0ABQ9EFZ4</accession>
<name>A0ABQ9EFZ4_TEGGR</name>
<dbReference type="PROSITE" id="PS00498">
    <property type="entry name" value="TYROSINASE_2"/>
    <property type="match status" value="1"/>
</dbReference>
<dbReference type="InterPro" id="IPR050316">
    <property type="entry name" value="Tyrosinase/Hemocyanin"/>
</dbReference>
<comment type="caution">
    <text evidence="3">The sequence shown here is derived from an EMBL/GenBank/DDBJ whole genome shotgun (WGS) entry which is preliminary data.</text>
</comment>
<dbReference type="InterPro" id="IPR008922">
    <property type="entry name" value="Di-copper_centre_dom_sf"/>
</dbReference>
<feature type="non-terminal residue" evidence="3">
    <location>
        <position position="498"/>
    </location>
</feature>
<evidence type="ECO:0000313" key="3">
    <source>
        <dbReference type="EMBL" id="KAJ8302440.1"/>
    </source>
</evidence>
<dbReference type="Pfam" id="PF00264">
    <property type="entry name" value="Tyrosinase"/>
    <property type="match status" value="1"/>
</dbReference>
<dbReference type="Gene3D" id="1.10.1280.10">
    <property type="entry name" value="Di-copper center containing domain from catechol oxidase"/>
    <property type="match status" value="1"/>
</dbReference>
<evidence type="ECO:0000259" key="2">
    <source>
        <dbReference type="PROSITE" id="PS00498"/>
    </source>
</evidence>
<evidence type="ECO:0000313" key="4">
    <source>
        <dbReference type="Proteomes" id="UP001217089"/>
    </source>
</evidence>
<evidence type="ECO:0000256" key="1">
    <source>
        <dbReference type="ARBA" id="ARBA00022723"/>
    </source>
</evidence>
<keyword evidence="4" id="KW-1185">Reference proteome</keyword>
<dbReference type="InterPro" id="IPR002227">
    <property type="entry name" value="Tyrosinase_Cu-bd"/>
</dbReference>
<keyword evidence="1" id="KW-0479">Metal-binding</keyword>
<reference evidence="3 4" key="1">
    <citation type="submission" date="2022-12" db="EMBL/GenBank/DDBJ databases">
        <title>Chromosome-level genome of Tegillarca granosa.</title>
        <authorList>
            <person name="Kim J."/>
        </authorList>
    </citation>
    <scope>NUCLEOTIDE SEQUENCE [LARGE SCALE GENOMIC DNA]</scope>
    <source>
        <strain evidence="3">Teg-2019</strain>
        <tissue evidence="3">Adductor muscle</tissue>
    </source>
</reference>
<dbReference type="Proteomes" id="UP001217089">
    <property type="component" value="Unassembled WGS sequence"/>
</dbReference>
<protein>
    <recommendedName>
        <fullName evidence="2">Tyrosinase copper-binding domain-containing protein</fullName>
    </recommendedName>
</protein>
<dbReference type="SUPFAM" id="SSF48056">
    <property type="entry name" value="Di-copper centre-containing domain"/>
    <property type="match status" value="1"/>
</dbReference>
<feature type="domain" description="Tyrosinase copper-binding" evidence="2">
    <location>
        <begin position="155"/>
        <end position="166"/>
    </location>
</feature>
<proteinExistence type="predicted"/>
<sequence>MVCVCGYDAPFVIFNLIITPFLGCSNECHDIFENALRQIDPSVTVPYWDSRLDQALEDPTESIIFSDEFLGNGNGEVTSGPFRNWKTVTGPLIRNIGDNGELFNQTALNRVLSKCRLSDISQPSIQTEFDFDAIHGGIHRWVGGNLNDINASSTDPLFFLHHSMTDYVFELFQQGAKRQGIDTETDWPENYGEEQGQAPYAKMGFGENLLNIHGRSDYYTRSVYLYEASPTCSFWDQSCNSPYLYCSLKTGQPRCVSKTRQDVFGRSQGQSSSCSNPRPRGIQNNFYCDGTSDIRQWAYIPVEIIHYRPPGKKMQSSFPKLFRDTDIYSPRAYSNLQSLARSDNPAMYNTCERGRQNVETIRIETTGINYDGTYVDLAIADSRLAISRSITYVGIKNPDRGMAEAYDYSLPIRVDVDFRSGSFRQCSGAIRVTSNYPKLYGYSYGESITSCWNLPNESGSCPSFSQEQVFVRFLCDFPYKLDMEQFRYCGKTVTRIAA</sequence>
<dbReference type="EMBL" id="JARBDR010000917">
    <property type="protein sequence ID" value="KAJ8302440.1"/>
    <property type="molecule type" value="Genomic_DNA"/>
</dbReference>
<dbReference type="PANTHER" id="PTHR11474">
    <property type="entry name" value="TYROSINASE FAMILY MEMBER"/>
    <property type="match status" value="1"/>
</dbReference>
<organism evidence="3 4">
    <name type="scientific">Tegillarca granosa</name>
    <name type="common">Malaysian cockle</name>
    <name type="synonym">Anadara granosa</name>
    <dbReference type="NCBI Taxonomy" id="220873"/>
    <lineage>
        <taxon>Eukaryota</taxon>
        <taxon>Metazoa</taxon>
        <taxon>Spiralia</taxon>
        <taxon>Lophotrochozoa</taxon>
        <taxon>Mollusca</taxon>
        <taxon>Bivalvia</taxon>
        <taxon>Autobranchia</taxon>
        <taxon>Pteriomorphia</taxon>
        <taxon>Arcoida</taxon>
        <taxon>Arcoidea</taxon>
        <taxon>Arcidae</taxon>
        <taxon>Tegillarca</taxon>
    </lineage>
</organism>
<gene>
    <name evidence="3" type="ORF">KUTeg_018836</name>
</gene>
<dbReference type="PRINTS" id="PR00092">
    <property type="entry name" value="TYROSINASE"/>
</dbReference>
<dbReference type="PANTHER" id="PTHR11474:SF21">
    <property type="entry name" value="SHKT DOMAIN-CONTAINING PROTEIN"/>
    <property type="match status" value="1"/>
</dbReference>